<dbReference type="Pfam" id="PF02481">
    <property type="entry name" value="DNA_processg_A"/>
    <property type="match status" value="1"/>
</dbReference>
<evidence type="ECO:0000256" key="1">
    <source>
        <dbReference type="ARBA" id="ARBA00006525"/>
    </source>
</evidence>
<dbReference type="InterPro" id="IPR003488">
    <property type="entry name" value="DprA"/>
</dbReference>
<organism evidence="3 4">
    <name type="scientific">Ruminococcus hominis</name>
    <dbReference type="NCBI Taxonomy" id="2763065"/>
    <lineage>
        <taxon>Bacteria</taxon>
        <taxon>Bacillati</taxon>
        <taxon>Bacillota</taxon>
        <taxon>Clostridia</taxon>
        <taxon>Eubacteriales</taxon>
        <taxon>Oscillospiraceae</taxon>
        <taxon>Ruminococcus</taxon>
    </lineage>
</organism>
<comment type="similarity">
    <text evidence="1">Belongs to the DprA/Smf family.</text>
</comment>
<dbReference type="NCBIfam" id="TIGR00732">
    <property type="entry name" value="dprA"/>
    <property type="match status" value="1"/>
</dbReference>
<keyword evidence="4" id="KW-1185">Reference proteome</keyword>
<dbReference type="EMBL" id="JACOPE010000001">
    <property type="protein sequence ID" value="MBC5683658.1"/>
    <property type="molecule type" value="Genomic_DNA"/>
</dbReference>
<dbReference type="Gene3D" id="1.10.10.10">
    <property type="entry name" value="Winged helix-like DNA-binding domain superfamily/Winged helix DNA-binding domain"/>
    <property type="match status" value="1"/>
</dbReference>
<comment type="caution">
    <text evidence="3">The sequence shown here is derived from an EMBL/GenBank/DDBJ whole genome shotgun (WGS) entry which is preliminary data.</text>
</comment>
<evidence type="ECO:0000313" key="4">
    <source>
        <dbReference type="Proteomes" id="UP000631576"/>
    </source>
</evidence>
<accession>A0ABR7G993</accession>
<evidence type="ECO:0000313" key="3">
    <source>
        <dbReference type="EMBL" id="MBC5683658.1"/>
    </source>
</evidence>
<name>A0ABR7G993_9FIRM</name>
<dbReference type="Proteomes" id="UP000631576">
    <property type="component" value="Unassembled WGS sequence"/>
</dbReference>
<gene>
    <name evidence="3" type="primary">dprA</name>
    <name evidence="3" type="ORF">H8S40_08785</name>
</gene>
<dbReference type="PANTHER" id="PTHR43022">
    <property type="entry name" value="PROTEIN SMF"/>
    <property type="match status" value="1"/>
</dbReference>
<dbReference type="InterPro" id="IPR057666">
    <property type="entry name" value="DrpA_SLOG"/>
</dbReference>
<evidence type="ECO:0000259" key="2">
    <source>
        <dbReference type="Pfam" id="PF02481"/>
    </source>
</evidence>
<sequence length="368" mass="41297">MIQNEKKYEYWLASIQNLSDNKKHKLREHMNSAKRAYYIEETELNTLNFLSEKEKNVIKQAQKELNPDYVQEELEKKGVSVVLRFEEKYPRQLQSIPDRPYAIFYKGSLPTTEKYSVGIVGARQCTPYGEKYAFEFAQQLAQHRVQIISGLAKGIDGISQRGALMGGGQTFAVLGNGVDICYPRENIGLYHDIIEQGGGILSEFPLGAPPLGFQFPKRNRIISGLSNVLLVIEAREKSGSLITADMALEQGRDVYALPGPINSALSSGCNRLIWQGAGILLSPEQLLEELGIINVAESVEFKEKEQEKKKVLETKENLVYSSVGLYPKSANQIMEETGLQVSIVFQILSALQIQGLIREISKNYYIKV</sequence>
<dbReference type="InterPro" id="IPR036388">
    <property type="entry name" value="WH-like_DNA-bd_sf"/>
</dbReference>
<protein>
    <submittedName>
        <fullName evidence="3">DNA-protecting protein DprA</fullName>
    </submittedName>
</protein>
<proteinExistence type="inferred from homology"/>
<dbReference type="RefSeq" id="WP_118737406.1">
    <property type="nucleotide sequence ID" value="NZ_JACOPE010000001.1"/>
</dbReference>
<dbReference type="PANTHER" id="PTHR43022:SF1">
    <property type="entry name" value="PROTEIN SMF"/>
    <property type="match status" value="1"/>
</dbReference>
<feature type="domain" description="Smf/DprA SLOG" evidence="2">
    <location>
        <begin position="81"/>
        <end position="290"/>
    </location>
</feature>
<reference evidence="3 4" key="1">
    <citation type="submission" date="2020-08" db="EMBL/GenBank/DDBJ databases">
        <title>Genome public.</title>
        <authorList>
            <person name="Liu C."/>
            <person name="Sun Q."/>
        </authorList>
    </citation>
    <scope>NUCLEOTIDE SEQUENCE [LARGE SCALE GENOMIC DNA]</scope>
    <source>
        <strain evidence="3 4">NSJ-13</strain>
    </source>
</reference>
<dbReference type="Gene3D" id="3.40.50.450">
    <property type="match status" value="1"/>
</dbReference>
<dbReference type="SUPFAM" id="SSF102405">
    <property type="entry name" value="MCP/YpsA-like"/>
    <property type="match status" value="1"/>
</dbReference>